<comment type="caution">
    <text evidence="1">The sequence shown here is derived from an EMBL/GenBank/DDBJ whole genome shotgun (WGS) entry which is preliminary data.</text>
</comment>
<dbReference type="Proteomes" id="UP000663802">
    <property type="component" value="Unassembled WGS sequence"/>
</dbReference>
<dbReference type="EMBL" id="BMBA01000001">
    <property type="protein sequence ID" value="GFZ30248.1"/>
    <property type="molecule type" value="Genomic_DNA"/>
</dbReference>
<accession>A0ABQ1E684</accession>
<name>A0ABQ1E684_9CLOT</name>
<protein>
    <submittedName>
        <fullName evidence="1">Uncharacterized protein</fullName>
    </submittedName>
</protein>
<sequence length="65" mass="7941">MDNNLKEIEKEFFEVLYAKEFFPYLRFKDIGALVYFARKIQWEFPKFSVESCFEELCKLHVYGCL</sequence>
<dbReference type="PANTHER" id="PTHR43460">
    <property type="entry name" value="METHYLTRANSFERASE"/>
    <property type="match status" value="1"/>
</dbReference>
<organism evidence="1 2">
    <name type="scientific">Clostridium zeae</name>
    <dbReference type="NCBI Taxonomy" id="2759022"/>
    <lineage>
        <taxon>Bacteria</taxon>
        <taxon>Bacillati</taxon>
        <taxon>Bacillota</taxon>
        <taxon>Clostridia</taxon>
        <taxon>Eubacteriales</taxon>
        <taxon>Clostridiaceae</taxon>
        <taxon>Clostridium</taxon>
    </lineage>
</organism>
<reference evidence="1 2" key="1">
    <citation type="journal article" date="2021" name="Int. J. Syst. Evol. Microbiol.">
        <title>Clostridium zeae sp. nov., isolated from corn silage.</title>
        <authorList>
            <person name="Kobayashi H."/>
            <person name="Tanizawa Y."/>
            <person name="Yagura M."/>
            <person name="Sakamoto M."/>
            <person name="Ohkuma M."/>
            <person name="Tohno M."/>
        </authorList>
    </citation>
    <scope>NUCLEOTIDE SEQUENCE [LARGE SCALE GENOMIC DNA]</scope>
    <source>
        <strain evidence="1 2">CSC2</strain>
    </source>
</reference>
<evidence type="ECO:0000313" key="2">
    <source>
        <dbReference type="Proteomes" id="UP000663802"/>
    </source>
</evidence>
<evidence type="ECO:0000313" key="1">
    <source>
        <dbReference type="EMBL" id="GFZ30248.1"/>
    </source>
</evidence>
<proteinExistence type="predicted"/>
<dbReference type="RefSeq" id="WP_228731201.1">
    <property type="nucleotide sequence ID" value="NZ_BMBA01000001.1"/>
</dbReference>
<gene>
    <name evidence="1" type="ORF">CSC2_07740</name>
</gene>
<dbReference type="InterPro" id="IPR052939">
    <property type="entry name" value="23S_rRNA_MeTrnsfrase_RlmA"/>
</dbReference>
<dbReference type="PANTHER" id="PTHR43460:SF1">
    <property type="entry name" value="METHYLTRANSFERASE TYPE 11 DOMAIN-CONTAINING PROTEIN"/>
    <property type="match status" value="1"/>
</dbReference>
<keyword evidence="2" id="KW-1185">Reference proteome</keyword>